<gene>
    <name evidence="1" type="ORF">SAMN05660493_01832</name>
</gene>
<dbReference type="EMBL" id="FTPU01000017">
    <property type="protein sequence ID" value="SIT97123.1"/>
    <property type="molecule type" value="Genomic_DNA"/>
</dbReference>
<protein>
    <submittedName>
        <fullName evidence="1">Uncharacterized protein</fullName>
    </submittedName>
</protein>
<dbReference type="STRING" id="1121284.SAMN05660493_01832"/>
<keyword evidence="2" id="KW-1185">Reference proteome</keyword>
<evidence type="ECO:0000313" key="1">
    <source>
        <dbReference type="EMBL" id="SIT97123.1"/>
    </source>
</evidence>
<dbReference type="RefSeq" id="WP_076783309.1">
    <property type="nucleotide sequence ID" value="NZ_FTPU01000017.1"/>
</dbReference>
<reference evidence="2" key="1">
    <citation type="submission" date="2016-10" db="EMBL/GenBank/DDBJ databases">
        <authorList>
            <person name="Varghese N."/>
            <person name="Submissions S."/>
        </authorList>
    </citation>
    <scope>NUCLEOTIDE SEQUENCE [LARGE SCALE GENOMIC DNA]</scope>
    <source>
        <strain evidence="2">DSM 19482</strain>
    </source>
</reference>
<accession>A0A1U7PYP8</accession>
<name>A0A1U7PYP8_9FLAO</name>
<proteinExistence type="predicted"/>
<organism evidence="1 2">
    <name type="scientific">Epilithonimonas bovis DSM 19482</name>
    <dbReference type="NCBI Taxonomy" id="1121284"/>
    <lineage>
        <taxon>Bacteria</taxon>
        <taxon>Pseudomonadati</taxon>
        <taxon>Bacteroidota</taxon>
        <taxon>Flavobacteriia</taxon>
        <taxon>Flavobacteriales</taxon>
        <taxon>Weeksellaceae</taxon>
        <taxon>Chryseobacterium group</taxon>
        <taxon>Epilithonimonas</taxon>
    </lineage>
</organism>
<dbReference type="AlphaFoldDB" id="A0A1U7PYP8"/>
<dbReference type="OrthoDB" id="1263211at2"/>
<evidence type="ECO:0000313" key="2">
    <source>
        <dbReference type="Proteomes" id="UP000187261"/>
    </source>
</evidence>
<dbReference type="Proteomes" id="UP000187261">
    <property type="component" value="Unassembled WGS sequence"/>
</dbReference>
<sequence>MELTVKLENDADISFIKKLLLQLKGVKSIDVSEEKEYSLEEIESSEDFKKALDKSFQQIEEGKFVEHSEELMDKIFGK</sequence>